<reference evidence="2" key="1">
    <citation type="journal article" date="2021" name="ISME J.">
        <title>Fine-scale metabolic discontinuity in a stratified prokaryote microbiome of a Red Sea deep halocline.</title>
        <authorList>
            <person name="Michoud G."/>
            <person name="Ngugi D.K."/>
            <person name="Barozzi A."/>
            <person name="Merlino G."/>
            <person name="Calleja M.L."/>
            <person name="Delgado-Huertas A."/>
            <person name="Moran X.A.G."/>
            <person name="Daffonchio D."/>
        </authorList>
    </citation>
    <scope>NUCLEOTIDE SEQUENCE</scope>
    <source>
        <strain evidence="2">SuakinDeep_MAG55_1</strain>
    </source>
</reference>
<sequence>MRNVDQAYEAYAVPILKHLAAKAADESLRPVPDPASPIAYSYPELKSILGERAYLDSVILGRLEKEQYVFADFNDRILLCPYCLAYNVCFRDICPECGSADLTALEMLHHFRCGYIGAEEEFHKDGKLVCPKCSVELLHVGKDYERPSEVYTCGQCEWTGSEPVTSGHCVVCDKEVRPEKCLIRDIKSYRIASAGRASAESGELQPSDIRTVGDMDPASLEIGADSFSEIGPLLTLTNELGRLSTKHEIPLSAMVIMPDALADEESAPGPKIASGFMRSLEEKVRDLLPDTAYLAVADERHMLVVLPYSDPARTGELARKVISELRDTSFSGEIGGTTLSVGVASWEAGAARLLEDTRKACQLSADNGGDRCETT</sequence>
<evidence type="ECO:0000313" key="3">
    <source>
        <dbReference type="Proteomes" id="UP000722750"/>
    </source>
</evidence>
<protein>
    <recommendedName>
        <fullName evidence="1">Thaumarchaeal output domain-containing protein</fullName>
    </recommendedName>
</protein>
<dbReference type="InterPro" id="IPR040572">
    <property type="entry name" value="TackOD1"/>
</dbReference>
<organism evidence="2 3">
    <name type="scientific">Candidatus Scalindua arabica</name>
    <dbReference type="NCBI Taxonomy" id="1127984"/>
    <lineage>
        <taxon>Bacteria</taxon>
        <taxon>Pseudomonadati</taxon>
        <taxon>Planctomycetota</taxon>
        <taxon>Candidatus Brocadiia</taxon>
        <taxon>Candidatus Brocadiales</taxon>
        <taxon>Candidatus Scalinduaceae</taxon>
        <taxon>Candidatus Scalindua</taxon>
    </lineage>
</organism>
<accession>A0A941W3X1</accession>
<gene>
    <name evidence="2" type="ORF">MAG551_01991</name>
</gene>
<dbReference type="Proteomes" id="UP000722750">
    <property type="component" value="Unassembled WGS sequence"/>
</dbReference>
<dbReference type="Gene3D" id="3.30.70.270">
    <property type="match status" value="1"/>
</dbReference>
<dbReference type="EMBL" id="JAANXD010000076">
    <property type="protein sequence ID" value="MBS1258927.1"/>
    <property type="molecule type" value="Genomic_DNA"/>
</dbReference>
<proteinExistence type="predicted"/>
<comment type="caution">
    <text evidence="2">The sequence shown here is derived from an EMBL/GenBank/DDBJ whole genome shotgun (WGS) entry which is preliminary data.</text>
</comment>
<evidence type="ECO:0000259" key="1">
    <source>
        <dbReference type="Pfam" id="PF18551"/>
    </source>
</evidence>
<evidence type="ECO:0000313" key="2">
    <source>
        <dbReference type="EMBL" id="MBS1258927.1"/>
    </source>
</evidence>
<name>A0A941W3X1_9BACT</name>
<dbReference type="InterPro" id="IPR043128">
    <property type="entry name" value="Rev_trsase/Diguanyl_cyclase"/>
</dbReference>
<feature type="domain" description="Thaumarchaeal output" evidence="1">
    <location>
        <begin position="15"/>
        <end position="191"/>
    </location>
</feature>
<dbReference type="Pfam" id="PF18551">
    <property type="entry name" value="TackOD1"/>
    <property type="match status" value="1"/>
</dbReference>
<dbReference type="AlphaFoldDB" id="A0A941W3X1"/>